<gene>
    <name evidence="9" type="ORF">I8752_26985</name>
</gene>
<dbReference type="Pfam" id="PF01032">
    <property type="entry name" value="FecCD"/>
    <property type="match status" value="1"/>
</dbReference>
<dbReference type="SUPFAM" id="SSF81345">
    <property type="entry name" value="ABC transporter involved in vitamin B12 uptake, BtuC"/>
    <property type="match status" value="1"/>
</dbReference>
<keyword evidence="6 8" id="KW-1133">Transmembrane helix</keyword>
<evidence type="ECO:0000256" key="5">
    <source>
        <dbReference type="ARBA" id="ARBA00022692"/>
    </source>
</evidence>
<feature type="transmembrane region" description="Helical" evidence="8">
    <location>
        <begin position="250"/>
        <end position="271"/>
    </location>
</feature>
<dbReference type="Proteomes" id="UP000662314">
    <property type="component" value="Unassembled WGS sequence"/>
</dbReference>
<dbReference type="AlphaFoldDB" id="A0A8J7I5Y5"/>
<evidence type="ECO:0000256" key="4">
    <source>
        <dbReference type="ARBA" id="ARBA00022475"/>
    </source>
</evidence>
<evidence type="ECO:0000313" key="9">
    <source>
        <dbReference type="EMBL" id="MBH8576571.1"/>
    </source>
</evidence>
<feature type="transmembrane region" description="Helical" evidence="8">
    <location>
        <begin position="198"/>
        <end position="218"/>
    </location>
</feature>
<dbReference type="EMBL" id="JAECZA010000233">
    <property type="protein sequence ID" value="MBH8576571.1"/>
    <property type="molecule type" value="Genomic_DNA"/>
</dbReference>
<dbReference type="Gene3D" id="1.10.3470.10">
    <property type="entry name" value="ABC transporter involved in vitamin B12 uptake, BtuC"/>
    <property type="match status" value="1"/>
</dbReference>
<accession>A0A8J7I5Y5</accession>
<feature type="transmembrane region" description="Helical" evidence="8">
    <location>
        <begin position="124"/>
        <end position="144"/>
    </location>
</feature>
<comment type="similarity">
    <text evidence="2">Belongs to the binding-protein-dependent transport system permease family. FecCD subfamily.</text>
</comment>
<feature type="transmembrane region" description="Helical" evidence="8">
    <location>
        <begin position="283"/>
        <end position="308"/>
    </location>
</feature>
<feature type="transmembrane region" description="Helical" evidence="8">
    <location>
        <begin position="70"/>
        <end position="89"/>
    </location>
</feature>
<dbReference type="InterPro" id="IPR037294">
    <property type="entry name" value="ABC_BtuC-like"/>
</dbReference>
<comment type="subcellular location">
    <subcellularLocation>
        <location evidence="1">Cell membrane</location>
        <topology evidence="1">Multi-pass membrane protein</topology>
    </subcellularLocation>
</comment>
<sequence>MNINISDSEKYYIRIFSLCIGILVVLLGIFASISYGAADIPIAKIFTAFTNYDDSTEHIIIRSMRLPRTLIASMVGASLAIAGALMQGLTQNPLAAPGILGINAGAALAVVTVVFGLGTSSAPLITLVAFVGALVAALAVYSLGSLGHEGATPLNLTIAGAALTALLSSITTGVLILSDRTLEEVRFWLAGSLAGRDFNLFLTALPWMVVGLLTAFALSRQINVLSLGESVATGLGQQTSWIKLATASSVVILAGSAVALAGPIGFVGLVIPHLARGVMGVDYRWVLPGAAVFGAGLLVWADLAARWVIRPQELPVGVMTALLGAPFLLYLVRWRVKRG</sequence>
<evidence type="ECO:0000313" key="10">
    <source>
        <dbReference type="Proteomes" id="UP000662314"/>
    </source>
</evidence>
<organism evidence="9 10">
    <name type="scientific">Dendronalium phyllosphericum CENA369</name>
    <dbReference type="NCBI Taxonomy" id="1725256"/>
    <lineage>
        <taxon>Bacteria</taxon>
        <taxon>Bacillati</taxon>
        <taxon>Cyanobacteriota</taxon>
        <taxon>Cyanophyceae</taxon>
        <taxon>Nostocales</taxon>
        <taxon>Nostocaceae</taxon>
        <taxon>Dendronalium</taxon>
        <taxon>Dendronalium phyllosphericum</taxon>
    </lineage>
</organism>
<protein>
    <submittedName>
        <fullName evidence="9">Iron ABC transporter permease</fullName>
    </submittedName>
</protein>
<keyword evidence="3" id="KW-0813">Transport</keyword>
<dbReference type="GO" id="GO:0005886">
    <property type="term" value="C:plasma membrane"/>
    <property type="evidence" value="ECO:0007669"/>
    <property type="project" value="UniProtKB-SubCell"/>
</dbReference>
<dbReference type="FunFam" id="1.10.3470.10:FF:000001">
    <property type="entry name" value="Vitamin B12 ABC transporter permease BtuC"/>
    <property type="match status" value="1"/>
</dbReference>
<dbReference type="GO" id="GO:0033214">
    <property type="term" value="P:siderophore-iron import into cell"/>
    <property type="evidence" value="ECO:0007669"/>
    <property type="project" value="TreeGrafter"/>
</dbReference>
<proteinExistence type="inferred from homology"/>
<name>A0A8J7I5Y5_9NOST</name>
<evidence type="ECO:0000256" key="6">
    <source>
        <dbReference type="ARBA" id="ARBA00022989"/>
    </source>
</evidence>
<evidence type="ECO:0000256" key="8">
    <source>
        <dbReference type="SAM" id="Phobius"/>
    </source>
</evidence>
<dbReference type="RefSeq" id="WP_214435298.1">
    <property type="nucleotide sequence ID" value="NZ_CAWPUQ010000161.1"/>
</dbReference>
<evidence type="ECO:0000256" key="7">
    <source>
        <dbReference type="ARBA" id="ARBA00023136"/>
    </source>
</evidence>
<keyword evidence="4" id="KW-1003">Cell membrane</keyword>
<keyword evidence="7 8" id="KW-0472">Membrane</keyword>
<feature type="transmembrane region" description="Helical" evidence="8">
    <location>
        <begin position="12"/>
        <end position="35"/>
    </location>
</feature>
<feature type="transmembrane region" description="Helical" evidence="8">
    <location>
        <begin position="95"/>
        <end position="117"/>
    </location>
</feature>
<dbReference type="PANTHER" id="PTHR30472">
    <property type="entry name" value="FERRIC ENTEROBACTIN TRANSPORT SYSTEM PERMEASE PROTEIN"/>
    <property type="match status" value="1"/>
</dbReference>
<dbReference type="CDD" id="cd06550">
    <property type="entry name" value="TM_ABC_iron-siderophores_like"/>
    <property type="match status" value="1"/>
</dbReference>
<keyword evidence="5 8" id="KW-0812">Transmembrane</keyword>
<reference evidence="9 10" key="1">
    <citation type="journal article" date="2021" name="Int. J. Syst. Evol. Microbiol.">
        <title>Amazonocrinis nigriterrae gen. nov., sp. nov., Atlanticothrix silvestris gen. nov., sp. nov. and Dendronalium phyllosphericum gen. nov., sp. nov., nostocacean cyanobacteria from Brazilian environments.</title>
        <authorList>
            <person name="Alvarenga D.O."/>
            <person name="Andreote A.P.D."/>
            <person name="Branco L.H.Z."/>
            <person name="Delbaje E."/>
            <person name="Cruz R.B."/>
            <person name="Varani A.M."/>
            <person name="Fiore M.F."/>
        </authorList>
    </citation>
    <scope>NUCLEOTIDE SEQUENCE [LARGE SCALE GENOMIC DNA]</scope>
    <source>
        <strain evidence="9 10">CENA369</strain>
    </source>
</reference>
<feature type="transmembrane region" description="Helical" evidence="8">
    <location>
        <begin position="156"/>
        <end position="177"/>
    </location>
</feature>
<comment type="caution">
    <text evidence="9">The sequence shown here is derived from an EMBL/GenBank/DDBJ whole genome shotgun (WGS) entry which is preliminary data.</text>
</comment>
<evidence type="ECO:0000256" key="2">
    <source>
        <dbReference type="ARBA" id="ARBA00007935"/>
    </source>
</evidence>
<keyword evidence="10" id="KW-1185">Reference proteome</keyword>
<evidence type="ECO:0000256" key="3">
    <source>
        <dbReference type="ARBA" id="ARBA00022448"/>
    </source>
</evidence>
<dbReference type="GO" id="GO:0022857">
    <property type="term" value="F:transmembrane transporter activity"/>
    <property type="evidence" value="ECO:0007669"/>
    <property type="project" value="InterPro"/>
</dbReference>
<feature type="transmembrane region" description="Helical" evidence="8">
    <location>
        <begin position="314"/>
        <end position="332"/>
    </location>
</feature>
<dbReference type="PANTHER" id="PTHR30472:SF1">
    <property type="entry name" value="FE(3+) DICITRATE TRANSPORT SYSTEM PERMEASE PROTEIN FECC-RELATED"/>
    <property type="match status" value="1"/>
</dbReference>
<dbReference type="InterPro" id="IPR000522">
    <property type="entry name" value="ABC_transptr_permease_BtuC"/>
</dbReference>
<evidence type="ECO:0000256" key="1">
    <source>
        <dbReference type="ARBA" id="ARBA00004651"/>
    </source>
</evidence>